<dbReference type="PANTHER" id="PTHR43390">
    <property type="entry name" value="SIGNAL PEPTIDASE I"/>
    <property type="match status" value="1"/>
</dbReference>
<evidence type="ECO:0000313" key="6">
    <source>
        <dbReference type="Proteomes" id="UP000603200"/>
    </source>
</evidence>
<dbReference type="InterPro" id="IPR019533">
    <property type="entry name" value="Peptidase_S26"/>
</dbReference>
<proteinExistence type="inferred from homology"/>
<keyword evidence="3" id="KW-0812">Transmembrane</keyword>
<comment type="similarity">
    <text evidence="2 3">Belongs to the peptidase S26 family.</text>
</comment>
<comment type="catalytic activity">
    <reaction evidence="3">
        <text>Cleavage of hydrophobic, N-terminal signal or leader sequences from secreted and periplasmic proteins.</text>
        <dbReference type="EC" id="3.4.21.89"/>
    </reaction>
</comment>
<organism evidence="5 6">
    <name type="scientific">Winogradskya humida</name>
    <dbReference type="NCBI Taxonomy" id="113566"/>
    <lineage>
        <taxon>Bacteria</taxon>
        <taxon>Bacillati</taxon>
        <taxon>Actinomycetota</taxon>
        <taxon>Actinomycetes</taxon>
        <taxon>Micromonosporales</taxon>
        <taxon>Micromonosporaceae</taxon>
        <taxon>Winogradskya</taxon>
    </lineage>
</organism>
<dbReference type="CDD" id="cd06530">
    <property type="entry name" value="S26_SPase_I"/>
    <property type="match status" value="1"/>
</dbReference>
<dbReference type="Gene3D" id="2.10.109.10">
    <property type="entry name" value="Umud Fragment, subunit A"/>
    <property type="match status" value="1"/>
</dbReference>
<protein>
    <recommendedName>
        <fullName evidence="3">Signal peptidase I</fullName>
        <ecNumber evidence="3">3.4.21.89</ecNumber>
    </recommendedName>
</protein>
<sequence>MLAEFAETTGNLEAIRWTWGGLRATWHERRRRIHQLPRHVRITRRAVSVLIIAVIAGLAVNQWIMTVHTMPSGSMENTLLIGDRYLVDKTGFRVTGLHRNDIVEVSTPTSLRVKRVIGLPGDTISCAGGRVLVDGTPLDEPYLASDYPDETYTGCTTVTVPANQLYLLGDHRLVSQDSRQSGPVSENTIVGRMLLNLG</sequence>
<feature type="domain" description="Peptidase S26" evidence="4">
    <location>
        <begin position="45"/>
        <end position="194"/>
    </location>
</feature>
<dbReference type="Pfam" id="PF10502">
    <property type="entry name" value="Peptidase_S26"/>
    <property type="match status" value="1"/>
</dbReference>
<evidence type="ECO:0000256" key="2">
    <source>
        <dbReference type="ARBA" id="ARBA00009370"/>
    </source>
</evidence>
<comment type="caution">
    <text evidence="5">The sequence shown here is derived from an EMBL/GenBank/DDBJ whole genome shotgun (WGS) entry which is preliminary data.</text>
</comment>
<gene>
    <name evidence="5" type="ORF">Ahu01nite_075530</name>
</gene>
<dbReference type="EMBL" id="BOMN01000110">
    <property type="protein sequence ID" value="GIE24451.1"/>
    <property type="molecule type" value="Genomic_DNA"/>
</dbReference>
<dbReference type="EC" id="3.4.21.89" evidence="3"/>
<dbReference type="PRINTS" id="PR00727">
    <property type="entry name" value="LEADERPTASE"/>
</dbReference>
<keyword evidence="3" id="KW-0472">Membrane</keyword>
<reference evidence="5 6" key="1">
    <citation type="submission" date="2021-01" db="EMBL/GenBank/DDBJ databases">
        <title>Whole genome shotgun sequence of Actinoplanes humidus NBRC 14915.</title>
        <authorList>
            <person name="Komaki H."/>
            <person name="Tamura T."/>
        </authorList>
    </citation>
    <scope>NUCLEOTIDE SEQUENCE [LARGE SCALE GENOMIC DNA]</scope>
    <source>
        <strain evidence="5 6">NBRC 14915</strain>
    </source>
</reference>
<evidence type="ECO:0000259" key="4">
    <source>
        <dbReference type="Pfam" id="PF10502"/>
    </source>
</evidence>
<dbReference type="SUPFAM" id="SSF51306">
    <property type="entry name" value="LexA/Signal peptidase"/>
    <property type="match status" value="1"/>
</dbReference>
<dbReference type="PANTHER" id="PTHR43390:SF1">
    <property type="entry name" value="CHLOROPLAST PROCESSING PEPTIDASE"/>
    <property type="match status" value="1"/>
</dbReference>
<dbReference type="InterPro" id="IPR000223">
    <property type="entry name" value="Pept_S26A_signal_pept_1"/>
</dbReference>
<keyword evidence="6" id="KW-1185">Reference proteome</keyword>
<evidence type="ECO:0000256" key="1">
    <source>
        <dbReference type="ARBA" id="ARBA00004401"/>
    </source>
</evidence>
<accession>A0ABQ4A0S8</accession>
<keyword evidence="3" id="KW-1133">Transmembrane helix</keyword>
<name>A0ABQ4A0S8_9ACTN</name>
<dbReference type="Proteomes" id="UP000603200">
    <property type="component" value="Unassembled WGS sequence"/>
</dbReference>
<comment type="subcellular location">
    <subcellularLocation>
        <location evidence="1">Cell membrane</location>
        <topology evidence="1">Single-pass type II membrane protein</topology>
    </subcellularLocation>
    <subcellularLocation>
        <location evidence="3">Membrane</location>
        <topology evidence="3">Single-pass type II membrane protein</topology>
    </subcellularLocation>
</comment>
<dbReference type="InterPro" id="IPR036286">
    <property type="entry name" value="LexA/Signal_pep-like_sf"/>
</dbReference>
<evidence type="ECO:0000256" key="3">
    <source>
        <dbReference type="RuleBase" id="RU362042"/>
    </source>
</evidence>
<keyword evidence="3" id="KW-0645">Protease</keyword>
<feature type="transmembrane region" description="Helical" evidence="3">
    <location>
        <begin position="46"/>
        <end position="65"/>
    </location>
</feature>
<evidence type="ECO:0000313" key="5">
    <source>
        <dbReference type="EMBL" id="GIE24451.1"/>
    </source>
</evidence>
<keyword evidence="3" id="KW-0378">Hydrolase</keyword>
<dbReference type="NCBIfam" id="TIGR02227">
    <property type="entry name" value="sigpep_I_bact"/>
    <property type="match status" value="1"/>
</dbReference>